<dbReference type="PANTHER" id="PTHR11009">
    <property type="entry name" value="DER1-LIKE PROTEIN, DERLIN"/>
    <property type="match status" value="1"/>
</dbReference>
<organism evidence="11 12">
    <name type="scientific">Equus asinus</name>
    <name type="common">Donkey</name>
    <name type="synonym">Equus africanus asinus</name>
    <dbReference type="NCBI Taxonomy" id="9793"/>
    <lineage>
        <taxon>Eukaryota</taxon>
        <taxon>Metazoa</taxon>
        <taxon>Chordata</taxon>
        <taxon>Craniata</taxon>
        <taxon>Vertebrata</taxon>
        <taxon>Euteleostomi</taxon>
        <taxon>Mammalia</taxon>
        <taxon>Eutheria</taxon>
        <taxon>Laurasiatheria</taxon>
        <taxon>Perissodactyla</taxon>
        <taxon>Equidae</taxon>
        <taxon>Equus</taxon>
    </lineage>
</organism>
<keyword evidence="12" id="KW-1185">Reference proteome</keyword>
<evidence type="ECO:0000259" key="10">
    <source>
        <dbReference type="Pfam" id="PF01694"/>
    </source>
</evidence>
<dbReference type="Gene3D" id="1.20.1540.10">
    <property type="entry name" value="Rhomboid-like"/>
    <property type="match status" value="1"/>
</dbReference>
<protein>
    <recommendedName>
        <fullName evidence="7">Rhomboid domain-containing protein 2</fullName>
    </recommendedName>
</protein>
<feature type="transmembrane region" description="Helical" evidence="9">
    <location>
        <begin position="251"/>
        <end position="273"/>
    </location>
</feature>
<keyword evidence="4 9" id="KW-1133">Transmembrane helix</keyword>
<evidence type="ECO:0000256" key="1">
    <source>
        <dbReference type="ARBA" id="ARBA00004257"/>
    </source>
</evidence>
<evidence type="ECO:0000256" key="3">
    <source>
        <dbReference type="ARBA" id="ARBA00022692"/>
    </source>
</evidence>
<comment type="similarity">
    <text evidence="2">Belongs to the peptidase S54 family.</text>
</comment>
<dbReference type="FunFam" id="1.20.1540.10:FF:000011">
    <property type="entry name" value="Putative rhomboid domain-containing protein 2"/>
    <property type="match status" value="1"/>
</dbReference>
<dbReference type="GO" id="GO:0048471">
    <property type="term" value="C:perinuclear region of cytoplasm"/>
    <property type="evidence" value="ECO:0007669"/>
    <property type="project" value="Ensembl"/>
</dbReference>
<feature type="region of interest" description="Disordered" evidence="8">
    <location>
        <begin position="1"/>
        <end position="76"/>
    </location>
</feature>
<dbReference type="GO" id="GO:0004252">
    <property type="term" value="F:serine-type endopeptidase activity"/>
    <property type="evidence" value="ECO:0007669"/>
    <property type="project" value="InterPro"/>
</dbReference>
<evidence type="ECO:0000256" key="6">
    <source>
        <dbReference type="ARBA" id="ARBA00023136"/>
    </source>
</evidence>
<feature type="transmembrane region" description="Helical" evidence="9">
    <location>
        <begin position="159"/>
        <end position="183"/>
    </location>
</feature>
<evidence type="ECO:0000256" key="4">
    <source>
        <dbReference type="ARBA" id="ARBA00022989"/>
    </source>
</evidence>
<dbReference type="GeneTree" id="ENSGT00390000000699"/>
<reference evidence="11 12" key="1">
    <citation type="journal article" date="2020" name="Nat. Commun.">
        <title>Donkey genomes provide new insights into domestication and selection for coat color.</title>
        <authorList>
            <person name="Wang"/>
            <person name="C."/>
            <person name="Li"/>
            <person name="H."/>
            <person name="Guo"/>
            <person name="Y."/>
            <person name="Huang"/>
            <person name="J."/>
            <person name="Sun"/>
            <person name="Y."/>
            <person name="Min"/>
            <person name="J."/>
            <person name="Wang"/>
            <person name="J."/>
            <person name="Fang"/>
            <person name="X."/>
            <person name="Zhao"/>
            <person name="Z."/>
            <person name="Wang"/>
            <person name="S."/>
            <person name="Zhang"/>
            <person name="Y."/>
            <person name="Liu"/>
            <person name="Q."/>
            <person name="Jiang"/>
            <person name="Q."/>
            <person name="Wang"/>
            <person name="X."/>
            <person name="Guo"/>
            <person name="Y."/>
            <person name="Yang"/>
            <person name="C."/>
            <person name="Wang"/>
            <person name="Y."/>
            <person name="Tian"/>
            <person name="F."/>
            <person name="Zhuang"/>
            <person name="G."/>
            <person name="Fan"/>
            <person name="Y."/>
            <person name="Gao"/>
            <person name="Q."/>
            <person name="Li"/>
            <person name="Y."/>
            <person name="Ju"/>
            <person name="Z."/>
            <person name="Li"/>
            <person name="J."/>
            <person name="Li"/>
            <person name="R."/>
            <person name="Hou"/>
            <person name="M."/>
            <person name="Yang"/>
            <person name="G."/>
            <person name="Liu"/>
            <person name="G."/>
            <person name="Liu"/>
            <person name="W."/>
            <person name="Guo"/>
            <person name="J."/>
            <person name="Pan"/>
            <person name="S."/>
            <person name="Fan"/>
            <person name="G."/>
            <person name="Zhang"/>
            <person name="W."/>
            <person name="Zhang"/>
            <person name="R."/>
            <person name="Yu"/>
            <person name="J."/>
            <person name="Zhang"/>
            <person name="X."/>
            <person name="Yin"/>
            <person name="Q."/>
            <person name="Ji"/>
            <person name="C."/>
            <person name="Jin"/>
            <person name="Y."/>
            <person name="Yue"/>
            <person name="G."/>
            <person name="Liu"/>
            <person name="M."/>
            <person name="Xu"/>
            <person name="J."/>
            <person name="Liu"/>
            <person name="S."/>
            <person name="Jordana"/>
            <person name="J."/>
            <person name="Noce"/>
            <person name="A."/>
            <person name="Amills"/>
            <person name="M."/>
            <person name="Wu"/>
            <person name="D.D."/>
            <person name="Li"/>
            <person name="S."/>
            <person name="Zhou"/>
            <person name="X. and Zhong"/>
            <person name="J."/>
        </authorList>
    </citation>
    <scope>NUCLEOTIDE SEQUENCE [LARGE SCALE GENOMIC DNA]</scope>
</reference>
<evidence type="ECO:0000313" key="12">
    <source>
        <dbReference type="Proteomes" id="UP000694387"/>
    </source>
</evidence>
<comment type="subcellular location">
    <subcellularLocation>
        <location evidence="1">Golgi apparatus</location>
        <location evidence="1">cis-Golgi network membrane</location>
        <topology evidence="1">Multi-pass membrane protein</topology>
    </subcellularLocation>
</comment>
<proteinExistence type="inferred from homology"/>
<evidence type="ECO:0000313" key="11">
    <source>
        <dbReference type="Ensembl" id="ENSEASP00005023921.1"/>
    </source>
</evidence>
<dbReference type="SUPFAM" id="SSF144091">
    <property type="entry name" value="Rhomboid-like"/>
    <property type="match status" value="1"/>
</dbReference>
<evidence type="ECO:0000256" key="7">
    <source>
        <dbReference type="ARBA" id="ARBA00072318"/>
    </source>
</evidence>
<keyword evidence="5" id="KW-0333">Golgi apparatus</keyword>
<evidence type="ECO:0000256" key="8">
    <source>
        <dbReference type="SAM" id="MobiDB-lite"/>
    </source>
</evidence>
<dbReference type="Ensembl" id="ENSEAST00005025947.2">
    <property type="protein sequence ID" value="ENSEASP00005023921.1"/>
    <property type="gene ID" value="ENSEASG00005016240.2"/>
</dbReference>
<dbReference type="InterPro" id="IPR022764">
    <property type="entry name" value="Peptidase_S54_rhomboid_dom"/>
</dbReference>
<dbReference type="Pfam" id="PF01694">
    <property type="entry name" value="Rhomboid"/>
    <property type="match status" value="1"/>
</dbReference>
<dbReference type="OMA" id="GAVIIWR"/>
<dbReference type="InterPro" id="IPR035952">
    <property type="entry name" value="Rhomboid-like_sf"/>
</dbReference>
<gene>
    <name evidence="11" type="primary">RHBDD2</name>
</gene>
<feature type="domain" description="Peptidase S54 rhomboid" evidence="10">
    <location>
        <begin position="154"/>
        <end position="298"/>
    </location>
</feature>
<evidence type="ECO:0000256" key="9">
    <source>
        <dbReference type="SAM" id="Phobius"/>
    </source>
</evidence>
<evidence type="ECO:0000256" key="5">
    <source>
        <dbReference type="ARBA" id="ARBA00023034"/>
    </source>
</evidence>
<reference evidence="11" key="3">
    <citation type="submission" date="2025-09" db="UniProtKB">
        <authorList>
            <consortium name="Ensembl"/>
        </authorList>
    </citation>
    <scope>IDENTIFICATION</scope>
</reference>
<name>A0A8C4MJA0_EQUAS</name>
<evidence type="ECO:0000256" key="2">
    <source>
        <dbReference type="ARBA" id="ARBA00009045"/>
    </source>
</evidence>
<keyword evidence="6 9" id="KW-0472">Membrane</keyword>
<feature type="transmembrane region" description="Helical" evidence="9">
    <location>
        <begin position="279"/>
        <end position="299"/>
    </location>
</feature>
<accession>A0A8C4MJA0</accession>
<dbReference type="Proteomes" id="UP000694387">
    <property type="component" value="Chromosome 14"/>
</dbReference>
<feature type="region of interest" description="Disordered" evidence="8">
    <location>
        <begin position="336"/>
        <end position="365"/>
    </location>
</feature>
<keyword evidence="3 9" id="KW-0812">Transmembrane</keyword>
<reference evidence="11" key="2">
    <citation type="submission" date="2025-08" db="UniProtKB">
        <authorList>
            <consortium name="Ensembl"/>
        </authorList>
    </citation>
    <scope>IDENTIFICATION</scope>
</reference>
<dbReference type="GO" id="GO:0005654">
    <property type="term" value="C:nucleoplasm"/>
    <property type="evidence" value="ECO:0007669"/>
    <property type="project" value="Ensembl"/>
</dbReference>
<dbReference type="AlphaFoldDB" id="A0A8C4MJA0"/>
<feature type="transmembrane region" description="Helical" evidence="9">
    <location>
        <begin position="195"/>
        <end position="216"/>
    </location>
</feature>
<dbReference type="GO" id="GO:0000139">
    <property type="term" value="C:Golgi membrane"/>
    <property type="evidence" value="ECO:0007669"/>
    <property type="project" value="Ensembl"/>
</dbReference>
<sequence length="460" mass="49146">MKSKPYSLERHPPGTPGDPRTSCQEPRGRSFTAYARGRAISATALGSSPRGGASGRRGFRPPPPLLPGETAAGRRKELRTGGWRAGAGAGARAMAAMAVSEPGLRSWSLCPEVPSATFFTALLSLLVSGPRLFLLQPPLAPSGLSLRSEALRNWQVYRLVTYIFVYENPVSLLCGAIIIWRFAGNFERTVGTVRHCFFTVIFAIFSAIIFLSFEAVSSLSKLGEVEDARGFTPVAFAMLGVNSVRSRVRRALVFGMVVPSMLVPWLLLCASWLIPQTSFLSNVCGLGIGLTYGLTYCYSIDLSERVALKLDQKFPFSLMRRISVFKYVSGSSAERRAAHSRKLNPVPGSYPSQSGHPHLTPSHPVAQMQHASGQKLASWPACAPGHMPSLPPYQPASGLCYVQNHFGTVPNSSGVYPASAGASLGVQPPAPLNCPGTVYSGALAAPVAAGSKECSRVLIP</sequence>